<dbReference type="EMBL" id="LOMY01000180">
    <property type="protein sequence ID" value="OCQ51144.1"/>
    <property type="molecule type" value="Genomic_DNA"/>
</dbReference>
<gene>
    <name evidence="1" type="ORF">Ppb6_03705</name>
</gene>
<evidence type="ECO:0000313" key="1">
    <source>
        <dbReference type="EMBL" id="OCQ51144.1"/>
    </source>
</evidence>
<proteinExistence type="predicted"/>
<evidence type="ECO:0000313" key="2">
    <source>
        <dbReference type="Proteomes" id="UP000093476"/>
    </source>
</evidence>
<keyword evidence="2" id="KW-1185">Reference proteome</keyword>
<dbReference type="AlphaFoldDB" id="A0A1C0TZR3"/>
<dbReference type="Proteomes" id="UP000093476">
    <property type="component" value="Unassembled WGS sequence"/>
</dbReference>
<organism evidence="1 2">
    <name type="scientific">Photorhabdus australis subsp. thailandensis</name>
    <dbReference type="NCBI Taxonomy" id="2805096"/>
    <lineage>
        <taxon>Bacteria</taxon>
        <taxon>Pseudomonadati</taxon>
        <taxon>Pseudomonadota</taxon>
        <taxon>Gammaproteobacteria</taxon>
        <taxon>Enterobacterales</taxon>
        <taxon>Morganellaceae</taxon>
        <taxon>Photorhabdus</taxon>
    </lineage>
</organism>
<reference evidence="1 2" key="1">
    <citation type="submission" date="2015-12" db="EMBL/GenBank/DDBJ databases">
        <title>Genome comparisons provide insights into the role of secondary metabolites in the pathogenic phase of the Photorhabdus life cycle.</title>
        <authorList>
            <person name="Tobias N.J."/>
            <person name="Mishra B."/>
            <person name="Gupta D.K."/>
            <person name="Thines M."/>
            <person name="Stinear T.P."/>
            <person name="Bode H.B."/>
        </authorList>
    </citation>
    <scope>NUCLEOTIDE SEQUENCE [LARGE SCALE GENOMIC DNA]</scope>
    <source>
        <strain evidence="1 2">PB68.1</strain>
    </source>
</reference>
<sequence length="79" mass="8861">MYTRYLSSCLFVGCTHSPRSPGYLSPSSFKLLLCWLRSLTLVTSLSMLLGMRSLAAALQLETYWVYASGDSLPYRRDAS</sequence>
<protein>
    <submittedName>
        <fullName evidence="1">Uncharacterized protein</fullName>
    </submittedName>
</protein>
<accession>A0A1C0TZR3</accession>
<comment type="caution">
    <text evidence="1">The sequence shown here is derived from an EMBL/GenBank/DDBJ whole genome shotgun (WGS) entry which is preliminary data.</text>
</comment>
<name>A0A1C0TZR3_9GAMM</name>